<gene>
    <name evidence="1" type="ORF">LCGC14_2586630</name>
</gene>
<name>A0A0F9ACS4_9ZZZZ</name>
<proteinExistence type="predicted"/>
<accession>A0A0F9ACS4</accession>
<sequence length="67" mass="7919">MISLAIWRWGGLFYASMFPRALIQVGVRRPEQGRYGHFTGVDGNLLRLAFKLGFQDDGVWKRYLNWW</sequence>
<dbReference type="EMBL" id="LAZR01043317">
    <property type="protein sequence ID" value="KKL07374.1"/>
    <property type="molecule type" value="Genomic_DNA"/>
</dbReference>
<reference evidence="1" key="1">
    <citation type="journal article" date="2015" name="Nature">
        <title>Complex archaea that bridge the gap between prokaryotes and eukaryotes.</title>
        <authorList>
            <person name="Spang A."/>
            <person name="Saw J.H."/>
            <person name="Jorgensen S.L."/>
            <person name="Zaremba-Niedzwiedzka K."/>
            <person name="Martijn J."/>
            <person name="Lind A.E."/>
            <person name="van Eijk R."/>
            <person name="Schleper C."/>
            <person name="Guy L."/>
            <person name="Ettema T.J."/>
        </authorList>
    </citation>
    <scope>NUCLEOTIDE SEQUENCE</scope>
</reference>
<protein>
    <submittedName>
        <fullName evidence="1">Uncharacterized protein</fullName>
    </submittedName>
</protein>
<comment type="caution">
    <text evidence="1">The sequence shown here is derived from an EMBL/GenBank/DDBJ whole genome shotgun (WGS) entry which is preliminary data.</text>
</comment>
<evidence type="ECO:0000313" key="1">
    <source>
        <dbReference type="EMBL" id="KKL07374.1"/>
    </source>
</evidence>
<dbReference type="AlphaFoldDB" id="A0A0F9ACS4"/>
<organism evidence="1">
    <name type="scientific">marine sediment metagenome</name>
    <dbReference type="NCBI Taxonomy" id="412755"/>
    <lineage>
        <taxon>unclassified sequences</taxon>
        <taxon>metagenomes</taxon>
        <taxon>ecological metagenomes</taxon>
    </lineage>
</organism>